<accession>A0A1I2JVX0</accession>
<evidence type="ECO:0000313" key="1">
    <source>
        <dbReference type="EMBL" id="SFF58714.1"/>
    </source>
</evidence>
<organism evidence="1 2">
    <name type="scientific">Halobacillus alkaliphilus</name>
    <dbReference type="NCBI Taxonomy" id="396056"/>
    <lineage>
        <taxon>Bacteria</taxon>
        <taxon>Bacillati</taxon>
        <taxon>Bacillota</taxon>
        <taxon>Bacilli</taxon>
        <taxon>Bacillales</taxon>
        <taxon>Bacillaceae</taxon>
        <taxon>Halobacillus</taxon>
    </lineage>
</organism>
<dbReference type="RefSeq" id="WP_089749802.1">
    <property type="nucleotide sequence ID" value="NZ_FOOG01000002.1"/>
</dbReference>
<dbReference type="EMBL" id="FOOG01000002">
    <property type="protein sequence ID" value="SFF58714.1"/>
    <property type="molecule type" value="Genomic_DNA"/>
</dbReference>
<sequence>MGEKMNFYKNIIKNPKTRYKLLDFFEFIPDKVMVKIQYRIKTGNKLNLKKPKRYTEKLQWYKLKYHDPLITLCSDKYTVRNYVESKGLGKYLNEIFAVYDRVDDINFKELPDSFAIKVTTGSGTNIFVSDKYKISESKVKMQLNEWMNRSSKSYGREWGYYNCERKIIVEKLLERDINNDLPDYKFFCFNGNVYCLYTMIDYTDNHEDGKLGFFDREFRQLPYRRADFGKINREIPRPLNFNKMVEIAEILSKDFPHVRVDFYNVDGKITFGEMTFYNASGYTRFIPDEFDFVLGDQFILPPSRK</sequence>
<proteinExistence type="predicted"/>
<name>A0A1I2JVX0_9BACI</name>
<protein>
    <submittedName>
        <fullName evidence="1">TupA-like ATPgrasp</fullName>
    </submittedName>
</protein>
<keyword evidence="2" id="KW-1185">Reference proteome</keyword>
<reference evidence="2" key="1">
    <citation type="submission" date="2016-10" db="EMBL/GenBank/DDBJ databases">
        <authorList>
            <person name="Varghese N."/>
            <person name="Submissions S."/>
        </authorList>
    </citation>
    <scope>NUCLEOTIDE SEQUENCE [LARGE SCALE GENOMIC DNA]</scope>
    <source>
        <strain evidence="2">FP5</strain>
    </source>
</reference>
<dbReference type="Pfam" id="PF14305">
    <property type="entry name" value="ATPgrasp_TupA"/>
    <property type="match status" value="1"/>
</dbReference>
<dbReference type="Proteomes" id="UP000198897">
    <property type="component" value="Unassembled WGS sequence"/>
</dbReference>
<gene>
    <name evidence="1" type="ORF">SAMN05216353_102197</name>
</gene>
<dbReference type="AlphaFoldDB" id="A0A1I2JVX0"/>
<dbReference type="OrthoDB" id="9791827at2"/>
<evidence type="ECO:0000313" key="2">
    <source>
        <dbReference type="Proteomes" id="UP000198897"/>
    </source>
</evidence>
<dbReference type="InterPro" id="IPR029465">
    <property type="entry name" value="ATPgrasp_TupA"/>
</dbReference>